<accession>A0AAW1TWV4</accession>
<feature type="compositionally biased region" description="Basic and acidic residues" evidence="1">
    <location>
        <begin position="209"/>
        <end position="228"/>
    </location>
</feature>
<dbReference type="Pfam" id="PF02318">
    <property type="entry name" value="FYVE_2"/>
    <property type="match status" value="1"/>
</dbReference>
<feature type="compositionally biased region" description="Basic and acidic residues" evidence="1">
    <location>
        <begin position="289"/>
        <end position="318"/>
    </location>
</feature>
<gene>
    <name evidence="3" type="ORF">WA026_006000</name>
</gene>
<evidence type="ECO:0000256" key="1">
    <source>
        <dbReference type="SAM" id="MobiDB-lite"/>
    </source>
</evidence>
<dbReference type="InterPro" id="IPR013083">
    <property type="entry name" value="Znf_RING/FYVE/PHD"/>
</dbReference>
<feature type="compositionally biased region" description="Basic and acidic residues" evidence="1">
    <location>
        <begin position="1102"/>
        <end position="1124"/>
    </location>
</feature>
<feature type="compositionally biased region" description="Low complexity" evidence="1">
    <location>
        <begin position="185"/>
        <end position="195"/>
    </location>
</feature>
<dbReference type="SUPFAM" id="SSF57903">
    <property type="entry name" value="FYVE/PHD zinc finger"/>
    <property type="match status" value="1"/>
</dbReference>
<sequence>MKFLQKDVAEVTEMSENLDRGPRALEGRVTKFTKKGSTEASADWDNTGPDPDRSCGRCRVELGRVINRGAYCRACRLRVCKSCREYSIRTTDWVCTVCHKRMEIQAASGEWMNEFVRRPSRRRDNRLYVPTAEIIKRTIRRSWTISNPTPRWSTPRNAPEMRPYNSLPRGQDITNYPSLQHQHQDAIPQPQQQIANSPSPKRHSPARRTHSEDVYPEREDVQYPRDHSNPPSDTTESSPSKSPISPPQRSPRINPLILYAQKDKTSRPRKKTPKAESFGEGGTSSLKNSKGDVADEVKTTTEKRVSFDSCARDMEEMPPRSPKHINTNLNRATSLTETPSRLPRRVAPFHAPRSLQERAATQVSSDELSSTTTRNSTSSPETSSSLGAGGGRDERDFVPLELCDIEPLSGTVFRKVTVRRRRQDMRKMAAVDSGWRRNDSDLLDVLAPEGDDYKLVFLSSDSSSKEEDVDDNDSSSTASSFPIDDCDWDYFEPGTVAKPVLTWSSPFGSPRVYRRSLIDSPIGSPLVYRKTTRESDTGTDDDYARIDTGSPASSDSLFASKRDSEEGTSEAQGDKGMEDVALQCKHKVEREIHPVPPCRSCGASTQYIPIPVPVPIPVPIPTLWTAQEALKFYGMQQQANEQTLGRLRIFPRNLWPFLNAAALSWPVMGGAGEPISVQPTQSSEYDSESEASRRTDAPDYEAFAMRENMNECNDNERKVELENVREENQPKSPQHVPEIEEPIYGYLESENRFDDSSSSSTETDDSEYNEQRKTCVTRVYNVNGRDGSRESDDALPSSNLSSCDEDDAQASPGSAREDMTSSCSADTDSDDTGTDQKSKRFSKVFVVNKNEDSSSEKHSSCSESDTSDNDTDTELDCTVVLQNIKYINQEDENAVEINGIEVESEVIESIDSINQNETKDNVEDDDNAINETEVQYKQHSEKLLENSELEKPKMTVCFNDSEEKTNVAAEKIEEYKHTATNSYTTPSDLDLGMPKERRVLNKNDCPSDKNVEPIEIISDESIIENYEALRIPGDTISEDIVTENWSENVLGINISDENDVKVIEDVPREVFIRKIDESSLGMFDIEKPGGTVTSSSDPGVEYQEKVEDLTEGHNSRVADPEDRQGTVSSERNVAPPSPRDDIRSVGSVSAVGESEISQASSPCSEAPGVSVTSEQTTDASVGRHAARYTSLVMITQESPAPSPYQQVSVVTSDTTTFVSDNDVIVQHTNWQKENGNGAKDPVTGECCLRSVCLRF</sequence>
<dbReference type="EMBL" id="JARQZJ010000032">
    <property type="protein sequence ID" value="KAK9875209.1"/>
    <property type="molecule type" value="Genomic_DNA"/>
</dbReference>
<feature type="region of interest" description="Disordered" evidence="1">
    <location>
        <begin position="1084"/>
        <end position="1181"/>
    </location>
</feature>
<feature type="compositionally biased region" description="Basic and acidic residues" evidence="1">
    <location>
        <begin position="849"/>
        <end position="860"/>
    </location>
</feature>
<feature type="domain" description="FYVE-type zinc finger" evidence="2">
    <location>
        <begin position="52"/>
        <end position="113"/>
    </location>
</feature>
<dbReference type="AlphaFoldDB" id="A0AAW1TWV4"/>
<feature type="compositionally biased region" description="Polar residues" evidence="1">
    <location>
        <begin position="359"/>
        <end position="368"/>
    </location>
</feature>
<feature type="region of interest" description="Disordered" evidence="1">
    <location>
        <begin position="528"/>
        <end position="577"/>
    </location>
</feature>
<proteinExistence type="predicted"/>
<feature type="region of interest" description="Disordered" evidence="1">
    <location>
        <begin position="459"/>
        <end position="480"/>
    </location>
</feature>
<name>A0AAW1TWV4_9CUCU</name>
<dbReference type="InterPro" id="IPR041282">
    <property type="entry name" value="FYVE_2"/>
</dbReference>
<feature type="compositionally biased region" description="Low complexity" evidence="1">
    <location>
        <begin position="1144"/>
        <end position="1157"/>
    </location>
</feature>
<dbReference type="CDD" id="cd15747">
    <property type="entry name" value="FYVE_Slp3_4_5"/>
    <property type="match status" value="1"/>
</dbReference>
<feature type="region of interest" description="Disordered" evidence="1">
    <location>
        <begin position="674"/>
        <end position="696"/>
    </location>
</feature>
<dbReference type="Gene3D" id="3.30.40.10">
    <property type="entry name" value="Zinc/RING finger domain, C3HC4 (zinc finger)"/>
    <property type="match status" value="1"/>
</dbReference>
<reference evidence="3 4" key="1">
    <citation type="submission" date="2023-03" db="EMBL/GenBank/DDBJ databases">
        <title>Genome insight into feeding habits of ladybird beetles.</title>
        <authorList>
            <person name="Li H.-S."/>
            <person name="Huang Y.-H."/>
            <person name="Pang H."/>
        </authorList>
    </citation>
    <scope>NUCLEOTIDE SEQUENCE [LARGE SCALE GENOMIC DNA]</scope>
    <source>
        <strain evidence="3">SYSU_2023b</strain>
        <tissue evidence="3">Whole body</tissue>
    </source>
</reference>
<dbReference type="Proteomes" id="UP001431783">
    <property type="component" value="Unassembled WGS sequence"/>
</dbReference>
<dbReference type="InterPro" id="IPR011011">
    <property type="entry name" value="Znf_FYVE_PHD"/>
</dbReference>
<evidence type="ECO:0000259" key="2">
    <source>
        <dbReference type="Pfam" id="PF02318"/>
    </source>
</evidence>
<organism evidence="3 4">
    <name type="scientific">Henosepilachna vigintioctopunctata</name>
    <dbReference type="NCBI Taxonomy" id="420089"/>
    <lineage>
        <taxon>Eukaryota</taxon>
        <taxon>Metazoa</taxon>
        <taxon>Ecdysozoa</taxon>
        <taxon>Arthropoda</taxon>
        <taxon>Hexapoda</taxon>
        <taxon>Insecta</taxon>
        <taxon>Pterygota</taxon>
        <taxon>Neoptera</taxon>
        <taxon>Endopterygota</taxon>
        <taxon>Coleoptera</taxon>
        <taxon>Polyphaga</taxon>
        <taxon>Cucujiformia</taxon>
        <taxon>Coccinelloidea</taxon>
        <taxon>Coccinellidae</taxon>
        <taxon>Epilachninae</taxon>
        <taxon>Epilachnini</taxon>
        <taxon>Henosepilachna</taxon>
    </lineage>
</organism>
<evidence type="ECO:0000313" key="3">
    <source>
        <dbReference type="EMBL" id="KAK9875209.1"/>
    </source>
</evidence>
<keyword evidence="4" id="KW-1185">Reference proteome</keyword>
<feature type="compositionally biased region" description="Polar residues" evidence="1">
    <location>
        <begin position="1170"/>
        <end position="1179"/>
    </location>
</feature>
<feature type="region of interest" description="Disordered" evidence="1">
    <location>
        <begin position="145"/>
        <end position="393"/>
    </location>
</feature>
<feature type="compositionally biased region" description="Polar residues" evidence="1">
    <location>
        <begin position="324"/>
        <end position="339"/>
    </location>
</feature>
<feature type="compositionally biased region" description="Polar residues" evidence="1">
    <location>
        <begin position="145"/>
        <end position="156"/>
    </location>
</feature>
<protein>
    <recommendedName>
        <fullName evidence="2">FYVE-type zinc finger domain-containing protein</fullName>
    </recommendedName>
</protein>
<feature type="compositionally biased region" description="Low complexity" evidence="1">
    <location>
        <begin position="369"/>
        <end position="385"/>
    </location>
</feature>
<comment type="caution">
    <text evidence="3">The sequence shown here is derived from an EMBL/GenBank/DDBJ whole genome shotgun (WGS) entry which is preliminary data.</text>
</comment>
<feature type="region of interest" description="Disordered" evidence="1">
    <location>
        <begin position="750"/>
        <end position="873"/>
    </location>
</feature>
<evidence type="ECO:0000313" key="4">
    <source>
        <dbReference type="Proteomes" id="UP001431783"/>
    </source>
</evidence>